<dbReference type="SUPFAM" id="SSF53474">
    <property type="entry name" value="alpha/beta-Hydrolases"/>
    <property type="match status" value="1"/>
</dbReference>
<dbReference type="OrthoDB" id="9808398at2"/>
<dbReference type="InterPro" id="IPR029058">
    <property type="entry name" value="AB_hydrolase_fold"/>
</dbReference>
<reference evidence="2" key="1">
    <citation type="submission" date="2019-11" db="EMBL/GenBank/DDBJ databases">
        <authorList>
            <person name="Li J."/>
        </authorList>
    </citation>
    <scope>NUCLEOTIDE SEQUENCE</scope>
    <source>
        <strain evidence="2">B6B</strain>
    </source>
</reference>
<comment type="caution">
    <text evidence="2">The sequence shown here is derived from an EMBL/GenBank/DDBJ whole genome shotgun (WGS) entry which is preliminary data.</text>
</comment>
<sequence length="286" mass="33388">MKVKGVQPFMENIKVKKQWITYKGTNICFQAYKEPLDSNKPYMIFIHGFLSSQYSFRKMIPLLIEKYNIVTIDLPPFGDSDRLTRFKYSYVNLANIIIYFMNTKSISQAYLVGHSMGGQIALTCAYHYPERIRKLILLAPCSYLSKADRFSYLISWLPFFPYLLKGLLYRKGVYETLRQCVYNESIISKGMLKTYIKPFLDNAIYLCLTKMIRDREGDLDSECLATIEIQSYIFWGKKDEILPISIAYHLVRDLPRAELCTFDFAGHLLPEEVPNVICERILDECN</sequence>
<evidence type="ECO:0000259" key="1">
    <source>
        <dbReference type="Pfam" id="PF00561"/>
    </source>
</evidence>
<keyword evidence="2" id="KW-0378">Hydrolase</keyword>
<dbReference type="PANTHER" id="PTHR43689:SF8">
    <property type="entry name" value="ALPHA_BETA-HYDROLASES SUPERFAMILY PROTEIN"/>
    <property type="match status" value="1"/>
</dbReference>
<dbReference type="AlphaFoldDB" id="A0A6A8DGF0"/>
<dbReference type="Proteomes" id="UP000799092">
    <property type="component" value="Unassembled WGS sequence"/>
</dbReference>
<dbReference type="Pfam" id="PF00561">
    <property type="entry name" value="Abhydrolase_1"/>
    <property type="match status" value="1"/>
</dbReference>
<dbReference type="GO" id="GO:0016787">
    <property type="term" value="F:hydrolase activity"/>
    <property type="evidence" value="ECO:0007669"/>
    <property type="project" value="UniProtKB-KW"/>
</dbReference>
<dbReference type="PRINTS" id="PR00412">
    <property type="entry name" value="EPOXHYDRLASE"/>
</dbReference>
<gene>
    <name evidence="2" type="ORF">GH741_19140</name>
</gene>
<name>A0A6A8DGF0_9BACI</name>
<keyword evidence="3" id="KW-1185">Reference proteome</keyword>
<dbReference type="InterPro" id="IPR000073">
    <property type="entry name" value="AB_hydrolase_1"/>
</dbReference>
<dbReference type="InterPro" id="IPR000639">
    <property type="entry name" value="Epox_hydrolase-like"/>
</dbReference>
<accession>A0A6A8DGF0</accession>
<feature type="domain" description="AB hydrolase-1" evidence="1">
    <location>
        <begin position="42"/>
        <end position="163"/>
    </location>
</feature>
<dbReference type="PRINTS" id="PR00111">
    <property type="entry name" value="ABHYDROLASE"/>
</dbReference>
<evidence type="ECO:0000313" key="3">
    <source>
        <dbReference type="Proteomes" id="UP000799092"/>
    </source>
</evidence>
<proteinExistence type="predicted"/>
<dbReference type="EMBL" id="WJNG01000018">
    <property type="protein sequence ID" value="MRH44768.1"/>
    <property type="molecule type" value="Genomic_DNA"/>
</dbReference>
<protein>
    <submittedName>
        <fullName evidence="2">Alpha/beta fold hydrolase</fullName>
    </submittedName>
</protein>
<evidence type="ECO:0000313" key="2">
    <source>
        <dbReference type="EMBL" id="MRH44768.1"/>
    </source>
</evidence>
<dbReference type="PANTHER" id="PTHR43689">
    <property type="entry name" value="HYDROLASE"/>
    <property type="match status" value="1"/>
</dbReference>
<dbReference type="Gene3D" id="3.40.50.1820">
    <property type="entry name" value="alpha/beta hydrolase"/>
    <property type="match status" value="1"/>
</dbReference>
<organism evidence="2 3">
    <name type="scientific">Aquibacillus halophilus</name>
    <dbReference type="NCBI Taxonomy" id="930132"/>
    <lineage>
        <taxon>Bacteria</taxon>
        <taxon>Bacillati</taxon>
        <taxon>Bacillota</taxon>
        <taxon>Bacilli</taxon>
        <taxon>Bacillales</taxon>
        <taxon>Bacillaceae</taxon>
        <taxon>Aquibacillus</taxon>
    </lineage>
</organism>